<gene>
    <name evidence="1" type="ORF">C8D87_107457</name>
</gene>
<protein>
    <submittedName>
        <fullName evidence="1">Uncharacterized protein</fullName>
    </submittedName>
</protein>
<sequence length="67" mass="6907">MMHGRAPDQAEATLADVMSGPLSAADLSRLGATRSLNLYFALGDAKAPPQCSTASARLISRRTCGTG</sequence>
<keyword evidence="2" id="KW-1185">Reference proteome</keyword>
<evidence type="ECO:0000313" key="1">
    <source>
        <dbReference type="EMBL" id="RAS63308.1"/>
    </source>
</evidence>
<evidence type="ECO:0000313" key="2">
    <source>
        <dbReference type="Proteomes" id="UP000248714"/>
    </source>
</evidence>
<accession>A0ABX9E754</accession>
<dbReference type="Proteomes" id="UP000248714">
    <property type="component" value="Unassembled WGS sequence"/>
</dbReference>
<proteinExistence type="predicted"/>
<dbReference type="EMBL" id="QLTT01000007">
    <property type="protein sequence ID" value="RAS63308.1"/>
    <property type="molecule type" value="Genomic_DNA"/>
</dbReference>
<comment type="caution">
    <text evidence="1">The sequence shown here is derived from an EMBL/GenBank/DDBJ whole genome shotgun (WGS) entry which is preliminary data.</text>
</comment>
<organism evidence="1 2">
    <name type="scientific">Lentzea atacamensis</name>
    <dbReference type="NCBI Taxonomy" id="531938"/>
    <lineage>
        <taxon>Bacteria</taxon>
        <taxon>Bacillati</taxon>
        <taxon>Actinomycetota</taxon>
        <taxon>Actinomycetes</taxon>
        <taxon>Pseudonocardiales</taxon>
        <taxon>Pseudonocardiaceae</taxon>
        <taxon>Lentzea</taxon>
    </lineage>
</organism>
<name>A0ABX9E754_9PSEU</name>
<reference evidence="1 2" key="1">
    <citation type="submission" date="2018-06" db="EMBL/GenBank/DDBJ databases">
        <title>Genomic Encyclopedia of Type Strains, Phase IV (KMG-IV): sequencing the most valuable type-strain genomes for metagenomic binning, comparative biology and taxonomic classification.</title>
        <authorList>
            <person name="Goeker M."/>
        </authorList>
    </citation>
    <scope>NUCLEOTIDE SEQUENCE [LARGE SCALE GENOMIC DNA]</scope>
    <source>
        <strain evidence="1 2">DSM 45479</strain>
    </source>
</reference>